<dbReference type="InterPro" id="IPR036282">
    <property type="entry name" value="Glutathione-S-Trfase_C_sf"/>
</dbReference>
<accession>A0A7Y9XXW0</accession>
<dbReference type="EMBL" id="JACBZF010000002">
    <property type="protein sequence ID" value="NYH95056.1"/>
    <property type="molecule type" value="Genomic_DNA"/>
</dbReference>
<proteinExistence type="predicted"/>
<evidence type="ECO:0000313" key="3">
    <source>
        <dbReference type="Proteomes" id="UP000522081"/>
    </source>
</evidence>
<dbReference type="GO" id="GO:0006749">
    <property type="term" value="P:glutathione metabolic process"/>
    <property type="evidence" value="ECO:0007669"/>
    <property type="project" value="TreeGrafter"/>
</dbReference>
<reference evidence="2 3" key="1">
    <citation type="submission" date="2020-07" db="EMBL/GenBank/DDBJ databases">
        <title>Genomic Encyclopedia of Type Strains, Phase IV (KMG-IV): sequencing the most valuable type-strain genomes for metagenomic binning, comparative biology and taxonomic classification.</title>
        <authorList>
            <person name="Goeker M."/>
        </authorList>
    </citation>
    <scope>NUCLEOTIDE SEQUENCE [LARGE SCALE GENOMIC DNA]</scope>
    <source>
        <strain evidence="2 3">DSM 29043</strain>
    </source>
</reference>
<organism evidence="2 3">
    <name type="scientific">Novosphingobium marinum</name>
    <dbReference type="NCBI Taxonomy" id="1514948"/>
    <lineage>
        <taxon>Bacteria</taxon>
        <taxon>Pseudomonadati</taxon>
        <taxon>Pseudomonadota</taxon>
        <taxon>Alphaproteobacteria</taxon>
        <taxon>Sphingomonadales</taxon>
        <taxon>Sphingomonadaceae</taxon>
        <taxon>Novosphingobium</taxon>
    </lineage>
</organism>
<name>A0A7Y9XXW0_9SPHN</name>
<dbReference type="GO" id="GO:0006559">
    <property type="term" value="P:L-phenylalanine catabolic process"/>
    <property type="evidence" value="ECO:0007669"/>
    <property type="project" value="TreeGrafter"/>
</dbReference>
<dbReference type="CDD" id="cd03194">
    <property type="entry name" value="GST_C_3"/>
    <property type="match status" value="1"/>
</dbReference>
<protein>
    <submittedName>
        <fullName evidence="2">Glutathione S-transferase</fullName>
        <ecNumber evidence="2">2.5.1.18</ecNumber>
    </submittedName>
</protein>
<gene>
    <name evidence="2" type="ORF">FHS75_001375</name>
</gene>
<dbReference type="RefSeq" id="WP_179406945.1">
    <property type="nucleotide sequence ID" value="NZ_BMGF01000002.1"/>
</dbReference>
<dbReference type="Proteomes" id="UP000522081">
    <property type="component" value="Unassembled WGS sequence"/>
</dbReference>
<dbReference type="SUPFAM" id="SSF52833">
    <property type="entry name" value="Thioredoxin-like"/>
    <property type="match status" value="1"/>
</dbReference>
<dbReference type="SUPFAM" id="SSF47616">
    <property type="entry name" value="GST C-terminal domain-like"/>
    <property type="match status" value="1"/>
</dbReference>
<evidence type="ECO:0000313" key="2">
    <source>
        <dbReference type="EMBL" id="NYH95056.1"/>
    </source>
</evidence>
<dbReference type="InterPro" id="IPR036249">
    <property type="entry name" value="Thioredoxin-like_sf"/>
</dbReference>
<dbReference type="Pfam" id="PF13409">
    <property type="entry name" value="GST_N_2"/>
    <property type="match status" value="1"/>
</dbReference>
<dbReference type="GO" id="GO:0016034">
    <property type="term" value="F:maleylacetoacetate isomerase activity"/>
    <property type="evidence" value="ECO:0007669"/>
    <property type="project" value="TreeGrafter"/>
</dbReference>
<feature type="domain" description="GST N-terminal" evidence="1">
    <location>
        <begin position="1"/>
        <end position="85"/>
    </location>
</feature>
<dbReference type="CDD" id="cd03043">
    <property type="entry name" value="GST_N_1"/>
    <property type="match status" value="1"/>
</dbReference>
<evidence type="ECO:0000259" key="1">
    <source>
        <dbReference type="PROSITE" id="PS50404"/>
    </source>
</evidence>
<dbReference type="SFLD" id="SFLDS00019">
    <property type="entry name" value="Glutathione_Transferase_(cytos"/>
    <property type="match status" value="1"/>
</dbReference>
<dbReference type="InterPro" id="IPR004045">
    <property type="entry name" value="Glutathione_S-Trfase_N"/>
</dbReference>
<sequence>MKLIIGNKNYSSWSLRGWLACKQSGLSFEELTVPLYGEDWDELKRSSDDLAPSQGKVPILWDGEAVVWDSLAIIEYLADKVGRDRFWPKEDDARAMARSMVAEMHSGYLPLRRQCPMNIRRRVVDAEVPDDAKADIVRIMTLWAEARARFGKGGPFLFGTFCAADIIYAPVVSRFLTYGIPVPGFARAYMEAVWEHEWMQEWITAAEEEDWVIEQFETPVVK</sequence>
<dbReference type="Gene3D" id="3.40.30.10">
    <property type="entry name" value="Glutaredoxin"/>
    <property type="match status" value="1"/>
</dbReference>
<dbReference type="EC" id="2.5.1.18" evidence="2"/>
<dbReference type="Gene3D" id="1.20.1050.10">
    <property type="match status" value="1"/>
</dbReference>
<dbReference type="AlphaFoldDB" id="A0A7Y9XXW0"/>
<keyword evidence="2" id="KW-0808">Transferase</keyword>
<dbReference type="PROSITE" id="PS50404">
    <property type="entry name" value="GST_NTER"/>
    <property type="match status" value="1"/>
</dbReference>
<dbReference type="PANTHER" id="PTHR42673:SF4">
    <property type="entry name" value="MALEYLACETOACETATE ISOMERASE"/>
    <property type="match status" value="1"/>
</dbReference>
<keyword evidence="3" id="KW-1185">Reference proteome</keyword>
<dbReference type="PANTHER" id="PTHR42673">
    <property type="entry name" value="MALEYLACETOACETATE ISOMERASE"/>
    <property type="match status" value="1"/>
</dbReference>
<dbReference type="InterPro" id="IPR040079">
    <property type="entry name" value="Glutathione_S-Trfase"/>
</dbReference>
<comment type="caution">
    <text evidence="2">The sequence shown here is derived from an EMBL/GenBank/DDBJ whole genome shotgun (WGS) entry which is preliminary data.</text>
</comment>
<dbReference type="GO" id="GO:0004364">
    <property type="term" value="F:glutathione transferase activity"/>
    <property type="evidence" value="ECO:0007669"/>
    <property type="project" value="UniProtKB-EC"/>
</dbReference>